<evidence type="ECO:0000259" key="8">
    <source>
        <dbReference type="Pfam" id="PF01757"/>
    </source>
</evidence>
<evidence type="ECO:0000256" key="3">
    <source>
        <dbReference type="ARBA" id="ARBA00022475"/>
    </source>
</evidence>
<keyword evidence="5 7" id="KW-1133">Transmembrane helix</keyword>
<reference evidence="10" key="1">
    <citation type="submission" date="2017-06" db="EMBL/GenBank/DDBJ databases">
        <authorList>
            <person name="Varghese N."/>
            <person name="Submissions S."/>
        </authorList>
    </citation>
    <scope>NUCLEOTIDE SEQUENCE [LARGE SCALE GENOMIC DNA]</scope>
    <source>
        <strain evidence="10">LNB2</strain>
    </source>
</reference>
<dbReference type="PANTHER" id="PTHR40074">
    <property type="entry name" value="O-ACETYLTRANSFERASE WECH"/>
    <property type="match status" value="1"/>
</dbReference>
<sequence length="355" mass="39983">MADPIVDRERLNSVRGLACLLLVANHSVAGAVAVVGPESLVLVTLFEQAFAPIRMPLFSILSGFIYAMRPIGAGKNGAFLKRKIGRLLIPYFTTAFAIIILKNIVGHKEPCRLDCMAQYAIYPYNHLWFIQSIFIIFLITSAVDRYFYKHTERACVFMLIFSCALYFSPLRNIDIFSIGHAFYLAPYFLTGVVLHRHLEAISNHFDRIIWPAIMLCVMLFSINFYALSSDGIITHNNAVELILGMAACTLLLIKFPASRPLTQIGVFSYSIYLYHTVFVSLANQLTLSIHAMFASMANRLTVNIYLLFALSMALGVFGPICIELAIRRYAPFLGFVIGERLKMAALRPPFRWREG</sequence>
<protein>
    <submittedName>
        <fullName evidence="9">Fucose 4-O-acetylase</fullName>
    </submittedName>
</protein>
<evidence type="ECO:0000256" key="5">
    <source>
        <dbReference type="ARBA" id="ARBA00022989"/>
    </source>
</evidence>
<evidence type="ECO:0000256" key="7">
    <source>
        <dbReference type="SAM" id="Phobius"/>
    </source>
</evidence>
<comment type="similarity">
    <text evidence="2">Belongs to the acyltransferase 3 family.</text>
</comment>
<evidence type="ECO:0000256" key="4">
    <source>
        <dbReference type="ARBA" id="ARBA00022692"/>
    </source>
</evidence>
<feature type="transmembrane region" description="Helical" evidence="7">
    <location>
        <begin position="304"/>
        <end position="326"/>
    </location>
</feature>
<gene>
    <name evidence="9" type="ORF">SAMN06295912_11961</name>
</gene>
<feature type="transmembrane region" description="Helical" evidence="7">
    <location>
        <begin position="126"/>
        <end position="147"/>
    </location>
</feature>
<dbReference type="Proteomes" id="UP000198281">
    <property type="component" value="Unassembled WGS sequence"/>
</dbReference>
<dbReference type="GO" id="GO:0016413">
    <property type="term" value="F:O-acetyltransferase activity"/>
    <property type="evidence" value="ECO:0007669"/>
    <property type="project" value="TreeGrafter"/>
</dbReference>
<evidence type="ECO:0000313" key="10">
    <source>
        <dbReference type="Proteomes" id="UP000198281"/>
    </source>
</evidence>
<dbReference type="Pfam" id="PF01757">
    <property type="entry name" value="Acyl_transf_3"/>
    <property type="match status" value="1"/>
</dbReference>
<dbReference type="GO" id="GO:0005886">
    <property type="term" value="C:plasma membrane"/>
    <property type="evidence" value="ECO:0007669"/>
    <property type="project" value="UniProtKB-SubCell"/>
</dbReference>
<dbReference type="RefSeq" id="WP_144033805.1">
    <property type="nucleotide sequence ID" value="NZ_FZOS01000019.1"/>
</dbReference>
<dbReference type="GO" id="GO:0009246">
    <property type="term" value="P:enterobacterial common antigen biosynthetic process"/>
    <property type="evidence" value="ECO:0007669"/>
    <property type="project" value="TreeGrafter"/>
</dbReference>
<feature type="transmembrane region" description="Helical" evidence="7">
    <location>
        <begin position="154"/>
        <end position="169"/>
    </location>
</feature>
<evidence type="ECO:0000256" key="1">
    <source>
        <dbReference type="ARBA" id="ARBA00004651"/>
    </source>
</evidence>
<organism evidence="9 10">
    <name type="scientific">Edaphosphingomonas laterariae</name>
    <dbReference type="NCBI Taxonomy" id="861865"/>
    <lineage>
        <taxon>Bacteria</taxon>
        <taxon>Pseudomonadati</taxon>
        <taxon>Pseudomonadota</taxon>
        <taxon>Alphaproteobacteria</taxon>
        <taxon>Sphingomonadales</taxon>
        <taxon>Rhizorhabdaceae</taxon>
        <taxon>Edaphosphingomonas</taxon>
    </lineage>
</organism>
<feature type="transmembrane region" description="Helical" evidence="7">
    <location>
        <begin position="175"/>
        <end position="196"/>
    </location>
</feature>
<feature type="domain" description="Acyltransferase 3" evidence="8">
    <location>
        <begin position="10"/>
        <end position="311"/>
    </location>
</feature>
<feature type="transmembrane region" description="Helical" evidence="7">
    <location>
        <begin position="88"/>
        <end position="106"/>
    </location>
</feature>
<feature type="transmembrane region" description="Helical" evidence="7">
    <location>
        <begin position="238"/>
        <end position="257"/>
    </location>
</feature>
<evidence type="ECO:0000256" key="6">
    <source>
        <dbReference type="ARBA" id="ARBA00023136"/>
    </source>
</evidence>
<name>A0A239HVR3_9SPHN</name>
<dbReference type="OrthoDB" id="8678265at2"/>
<evidence type="ECO:0000256" key="2">
    <source>
        <dbReference type="ARBA" id="ARBA00007400"/>
    </source>
</evidence>
<proteinExistence type="inferred from homology"/>
<feature type="transmembrane region" description="Helical" evidence="7">
    <location>
        <begin position="208"/>
        <end position="226"/>
    </location>
</feature>
<comment type="subcellular location">
    <subcellularLocation>
        <location evidence="1">Cell membrane</location>
        <topology evidence="1">Multi-pass membrane protein</topology>
    </subcellularLocation>
</comment>
<feature type="transmembrane region" description="Helical" evidence="7">
    <location>
        <begin position="269"/>
        <end position="292"/>
    </location>
</feature>
<dbReference type="EMBL" id="FZOS01000019">
    <property type="protein sequence ID" value="SNS85405.1"/>
    <property type="molecule type" value="Genomic_DNA"/>
</dbReference>
<feature type="transmembrane region" description="Helical" evidence="7">
    <location>
        <begin position="49"/>
        <end position="67"/>
    </location>
</feature>
<evidence type="ECO:0000313" key="9">
    <source>
        <dbReference type="EMBL" id="SNS85405.1"/>
    </source>
</evidence>
<keyword evidence="6 7" id="KW-0472">Membrane</keyword>
<keyword evidence="10" id="KW-1185">Reference proteome</keyword>
<dbReference type="PANTHER" id="PTHR40074:SF2">
    <property type="entry name" value="O-ACETYLTRANSFERASE WECH"/>
    <property type="match status" value="1"/>
</dbReference>
<keyword evidence="4 7" id="KW-0812">Transmembrane</keyword>
<accession>A0A239HVR3</accession>
<dbReference type="InterPro" id="IPR002656">
    <property type="entry name" value="Acyl_transf_3_dom"/>
</dbReference>
<keyword evidence="3" id="KW-1003">Cell membrane</keyword>
<dbReference type="AlphaFoldDB" id="A0A239HVR3"/>